<gene>
    <name evidence="6" type="ORF">FSB_LOCUS56226</name>
</gene>
<dbReference type="Gene3D" id="3.30.40.10">
    <property type="entry name" value="Zinc/RING finger domain, C3HC4 (zinc finger)"/>
    <property type="match status" value="1"/>
</dbReference>
<evidence type="ECO:0000259" key="5">
    <source>
        <dbReference type="PROSITE" id="PS50089"/>
    </source>
</evidence>
<dbReference type="InterPro" id="IPR013083">
    <property type="entry name" value="Znf_RING/FYVE/PHD"/>
</dbReference>
<dbReference type="SMART" id="SM00184">
    <property type="entry name" value="RING"/>
    <property type="match status" value="1"/>
</dbReference>
<feature type="domain" description="RING-type" evidence="5">
    <location>
        <begin position="106"/>
        <end position="149"/>
    </location>
</feature>
<evidence type="ECO:0000256" key="3">
    <source>
        <dbReference type="ARBA" id="ARBA00022833"/>
    </source>
</evidence>
<dbReference type="PANTHER" id="PTHR45969:SF81">
    <property type="entry name" value="OS08G0157400 PROTEIN"/>
    <property type="match status" value="1"/>
</dbReference>
<keyword evidence="1" id="KW-0479">Metal-binding</keyword>
<keyword evidence="3" id="KW-0862">Zinc</keyword>
<dbReference type="EMBL" id="OIVN01006226">
    <property type="protein sequence ID" value="SPD28344.1"/>
    <property type="molecule type" value="Genomic_DNA"/>
</dbReference>
<evidence type="ECO:0000313" key="6">
    <source>
        <dbReference type="EMBL" id="SPD28344.1"/>
    </source>
</evidence>
<evidence type="ECO:0000256" key="4">
    <source>
        <dbReference type="PROSITE-ProRule" id="PRU00175"/>
    </source>
</evidence>
<proteinExistence type="predicted"/>
<dbReference type="SUPFAM" id="SSF57850">
    <property type="entry name" value="RING/U-box"/>
    <property type="match status" value="1"/>
</dbReference>
<dbReference type="AlphaFoldDB" id="A0A2N9IVP0"/>
<dbReference type="InterPro" id="IPR001841">
    <property type="entry name" value="Znf_RING"/>
</dbReference>
<protein>
    <recommendedName>
        <fullName evidence="5">RING-type domain-containing protein</fullName>
    </recommendedName>
</protein>
<evidence type="ECO:0000256" key="1">
    <source>
        <dbReference type="ARBA" id="ARBA00022723"/>
    </source>
</evidence>
<dbReference type="PROSITE" id="PS50089">
    <property type="entry name" value="ZF_RING_2"/>
    <property type="match status" value="1"/>
</dbReference>
<sequence>MGLPFCVTTEFPNLTTSTSRNLLPSLVKDIHILLLSYLPLLKKVLYFRNHRNHDSLHQPEDDRPSPSLVPVPFHLLDESIKKQLPITEYGDFLKRRGGCNAEDSVCVVCLNYMKESDGVRELCNCSHVFHKECLDVWIGQGQVTCPLCRSKLSPSQREEPGLGGDPWRMERLNYLFGEDYDDHMFTC</sequence>
<dbReference type="GO" id="GO:0061630">
    <property type="term" value="F:ubiquitin protein ligase activity"/>
    <property type="evidence" value="ECO:0007669"/>
    <property type="project" value="TreeGrafter"/>
</dbReference>
<dbReference type="GO" id="GO:0008270">
    <property type="term" value="F:zinc ion binding"/>
    <property type="evidence" value="ECO:0007669"/>
    <property type="project" value="UniProtKB-KW"/>
</dbReference>
<organism evidence="6">
    <name type="scientific">Fagus sylvatica</name>
    <name type="common">Beechnut</name>
    <dbReference type="NCBI Taxonomy" id="28930"/>
    <lineage>
        <taxon>Eukaryota</taxon>
        <taxon>Viridiplantae</taxon>
        <taxon>Streptophyta</taxon>
        <taxon>Embryophyta</taxon>
        <taxon>Tracheophyta</taxon>
        <taxon>Spermatophyta</taxon>
        <taxon>Magnoliopsida</taxon>
        <taxon>eudicotyledons</taxon>
        <taxon>Gunneridae</taxon>
        <taxon>Pentapetalae</taxon>
        <taxon>rosids</taxon>
        <taxon>fabids</taxon>
        <taxon>Fagales</taxon>
        <taxon>Fagaceae</taxon>
        <taxon>Fagus</taxon>
    </lineage>
</organism>
<dbReference type="GO" id="GO:0016567">
    <property type="term" value="P:protein ubiquitination"/>
    <property type="evidence" value="ECO:0007669"/>
    <property type="project" value="TreeGrafter"/>
</dbReference>
<dbReference type="PANTHER" id="PTHR45969">
    <property type="entry name" value="RING ZINC FINGER PROTEIN-RELATED"/>
    <property type="match status" value="1"/>
</dbReference>
<reference evidence="6" key="1">
    <citation type="submission" date="2018-02" db="EMBL/GenBank/DDBJ databases">
        <authorList>
            <person name="Cohen D.B."/>
            <person name="Kent A.D."/>
        </authorList>
    </citation>
    <scope>NUCLEOTIDE SEQUENCE</scope>
</reference>
<name>A0A2N9IVP0_FAGSY</name>
<accession>A0A2N9IVP0</accession>
<keyword evidence="2 4" id="KW-0863">Zinc-finger</keyword>
<evidence type="ECO:0000256" key="2">
    <source>
        <dbReference type="ARBA" id="ARBA00022771"/>
    </source>
</evidence>
<dbReference type="Pfam" id="PF13639">
    <property type="entry name" value="zf-RING_2"/>
    <property type="match status" value="1"/>
</dbReference>